<protein>
    <submittedName>
        <fullName evidence="2">Uncharacterized protein</fullName>
    </submittedName>
</protein>
<organism evidence="2 3">
    <name type="scientific">Vermiconidia calcicola</name>
    <dbReference type="NCBI Taxonomy" id="1690605"/>
    <lineage>
        <taxon>Eukaryota</taxon>
        <taxon>Fungi</taxon>
        <taxon>Dikarya</taxon>
        <taxon>Ascomycota</taxon>
        <taxon>Pezizomycotina</taxon>
        <taxon>Dothideomycetes</taxon>
        <taxon>Dothideomycetidae</taxon>
        <taxon>Mycosphaerellales</taxon>
        <taxon>Extremaceae</taxon>
        <taxon>Vermiconidia</taxon>
    </lineage>
</organism>
<keyword evidence="1" id="KW-1133">Transmembrane helix</keyword>
<evidence type="ECO:0000313" key="3">
    <source>
        <dbReference type="Proteomes" id="UP001345827"/>
    </source>
</evidence>
<reference evidence="2 3" key="1">
    <citation type="submission" date="2023-06" db="EMBL/GenBank/DDBJ databases">
        <title>Black Yeasts Isolated from many extreme environments.</title>
        <authorList>
            <person name="Coleine C."/>
            <person name="Stajich J.E."/>
            <person name="Selbmann L."/>
        </authorList>
    </citation>
    <scope>NUCLEOTIDE SEQUENCE [LARGE SCALE GENOMIC DNA]</scope>
    <source>
        <strain evidence="2 3">CCFEE 5887</strain>
    </source>
</reference>
<evidence type="ECO:0000256" key="1">
    <source>
        <dbReference type="SAM" id="Phobius"/>
    </source>
</evidence>
<evidence type="ECO:0000313" key="2">
    <source>
        <dbReference type="EMBL" id="KAK5536876.1"/>
    </source>
</evidence>
<sequence length="95" mass="10197">MLGVVIAQVMRLQHSLTPNPVLGYFVVSIPLSSVCHVAAIAVSAFGALRFFRYQREMARGYAVCGGWEIKAVGTLATLVILSIFCLALAITIEKG</sequence>
<feature type="transmembrane region" description="Helical" evidence="1">
    <location>
        <begin position="21"/>
        <end position="51"/>
    </location>
</feature>
<accession>A0AAV9Q8H7</accession>
<comment type="caution">
    <text evidence="2">The sequence shown here is derived from an EMBL/GenBank/DDBJ whole genome shotgun (WGS) entry which is preliminary data.</text>
</comment>
<keyword evidence="1" id="KW-0472">Membrane</keyword>
<feature type="transmembrane region" description="Helical" evidence="1">
    <location>
        <begin position="72"/>
        <end position="92"/>
    </location>
</feature>
<name>A0AAV9Q8H7_9PEZI</name>
<dbReference type="Proteomes" id="UP001345827">
    <property type="component" value="Unassembled WGS sequence"/>
</dbReference>
<dbReference type="EMBL" id="JAXLQG010000008">
    <property type="protein sequence ID" value="KAK5536876.1"/>
    <property type="molecule type" value="Genomic_DNA"/>
</dbReference>
<proteinExistence type="predicted"/>
<keyword evidence="3" id="KW-1185">Reference proteome</keyword>
<dbReference type="AlphaFoldDB" id="A0AAV9Q8H7"/>
<gene>
    <name evidence="2" type="ORF">LTR25_005551</name>
</gene>
<keyword evidence="1" id="KW-0812">Transmembrane</keyword>